<dbReference type="Proteomes" id="UP000070133">
    <property type="component" value="Unassembled WGS sequence"/>
</dbReference>
<evidence type="ECO:0000313" key="2">
    <source>
        <dbReference type="Proteomes" id="UP000070133"/>
    </source>
</evidence>
<proteinExistence type="predicted"/>
<dbReference type="AlphaFoldDB" id="A0A139HUP3"/>
<keyword evidence="2" id="KW-1185">Reference proteome</keyword>
<reference evidence="1 2" key="1">
    <citation type="submission" date="2015-07" db="EMBL/GenBank/DDBJ databases">
        <title>Comparative genomics of the Sigatoka disease complex on banana suggests a link between parallel evolutionary changes in Pseudocercospora fijiensis and Pseudocercospora eumusae and increased virulence on the banana host.</title>
        <authorList>
            <person name="Chang T.-C."/>
            <person name="Salvucci A."/>
            <person name="Crous P.W."/>
            <person name="Stergiopoulos I."/>
        </authorList>
    </citation>
    <scope>NUCLEOTIDE SEQUENCE [LARGE SCALE GENOMIC DNA]</scope>
    <source>
        <strain evidence="1 2">CBS 114824</strain>
    </source>
</reference>
<gene>
    <name evidence="1" type="ORF">AC578_1362</name>
</gene>
<name>A0A139HUP3_9PEZI</name>
<organism evidence="1 2">
    <name type="scientific">Pseudocercospora eumusae</name>
    <dbReference type="NCBI Taxonomy" id="321146"/>
    <lineage>
        <taxon>Eukaryota</taxon>
        <taxon>Fungi</taxon>
        <taxon>Dikarya</taxon>
        <taxon>Ascomycota</taxon>
        <taxon>Pezizomycotina</taxon>
        <taxon>Dothideomycetes</taxon>
        <taxon>Dothideomycetidae</taxon>
        <taxon>Mycosphaerellales</taxon>
        <taxon>Mycosphaerellaceae</taxon>
        <taxon>Pseudocercospora</taxon>
    </lineage>
</organism>
<sequence>MRNETGSHALGELKSHRDGFGRKEQFPIHQRSNWFFNYRDGRLKRMKIQRAEAFKDRTAFCYVSSRNCFHKQLFCPARLDGKVRNHDPVRYQHWGYPRAARNPKENANEDEIPLLPRDQGVGDIELANIPSHVLVLEHSESCVGGLCHYPAITVPSLTMLCGRQDR</sequence>
<protein>
    <submittedName>
        <fullName evidence="1">Uncharacterized protein</fullName>
    </submittedName>
</protein>
<accession>A0A139HUP3</accession>
<evidence type="ECO:0000313" key="1">
    <source>
        <dbReference type="EMBL" id="KXT06072.1"/>
    </source>
</evidence>
<comment type="caution">
    <text evidence="1">The sequence shown here is derived from an EMBL/GenBank/DDBJ whole genome shotgun (WGS) entry which is preliminary data.</text>
</comment>
<dbReference type="EMBL" id="LFZN01000008">
    <property type="protein sequence ID" value="KXT06072.1"/>
    <property type="molecule type" value="Genomic_DNA"/>
</dbReference>